<keyword evidence="8" id="KW-1185">Reference proteome</keyword>
<proteinExistence type="predicted"/>
<dbReference type="PANTHER" id="PTHR16675:SF64">
    <property type="entry name" value="RETINOIC ACID EARLY TRANSCRIPT 1E"/>
    <property type="match status" value="1"/>
</dbReference>
<gene>
    <name evidence="9" type="primary">LOC132542480</name>
</gene>
<name>A0ABM3YIZ3_ERIEU</name>
<dbReference type="GeneID" id="132542480"/>
<feature type="signal peptide" evidence="6">
    <location>
        <begin position="1"/>
        <end position="24"/>
    </location>
</feature>
<evidence type="ECO:0000256" key="1">
    <source>
        <dbReference type="ARBA" id="ARBA00004370"/>
    </source>
</evidence>
<dbReference type="Proteomes" id="UP001652624">
    <property type="component" value="Chromosome 13"/>
</dbReference>
<dbReference type="RefSeq" id="XP_060061046.1">
    <property type="nucleotide sequence ID" value="XM_060205063.1"/>
</dbReference>
<dbReference type="InterPro" id="IPR011162">
    <property type="entry name" value="MHC_I/II-like_Ag-recog"/>
</dbReference>
<comment type="subcellular location">
    <subcellularLocation>
        <location evidence="1">Membrane</location>
    </subcellularLocation>
</comment>
<dbReference type="InterPro" id="IPR050208">
    <property type="entry name" value="MHC_class-I_related"/>
</dbReference>
<evidence type="ECO:0000256" key="4">
    <source>
        <dbReference type="ARBA" id="ARBA00023157"/>
    </source>
</evidence>
<feature type="chain" id="PRO_5045900572" evidence="6">
    <location>
        <begin position="25"/>
        <end position="242"/>
    </location>
</feature>
<evidence type="ECO:0000256" key="2">
    <source>
        <dbReference type="ARBA" id="ARBA00022729"/>
    </source>
</evidence>
<accession>A0ABM3YIZ3</accession>
<dbReference type="PANTHER" id="PTHR16675">
    <property type="entry name" value="MHC CLASS I-RELATED"/>
    <property type="match status" value="1"/>
</dbReference>
<evidence type="ECO:0000256" key="3">
    <source>
        <dbReference type="ARBA" id="ARBA00023136"/>
    </source>
</evidence>
<evidence type="ECO:0000313" key="8">
    <source>
        <dbReference type="Proteomes" id="UP001652624"/>
    </source>
</evidence>
<protein>
    <submittedName>
        <fullName evidence="9">Retinoic acid early transcript 1E-like</fullName>
    </submittedName>
</protein>
<dbReference type="Gene3D" id="3.30.500.10">
    <property type="entry name" value="MHC class I-like antigen recognition-like"/>
    <property type="match status" value="1"/>
</dbReference>
<keyword evidence="5" id="KW-0325">Glycoprotein</keyword>
<dbReference type="InterPro" id="IPR011161">
    <property type="entry name" value="MHC_I-like_Ag-recog"/>
</dbReference>
<evidence type="ECO:0000256" key="6">
    <source>
        <dbReference type="SAM" id="SignalP"/>
    </source>
</evidence>
<sequence>MKLAAPTAGLGLILLVLEARETLGGAHCLCLNFTVRSQASPGQSWCEAQGSVDGKPFLQYDSDSSKATPVGLLGEKVKATKAWRELSKTLEEVGRELRMVLLVTKPEKSLSGGFPSLQAQVCCQMEAGQNTGVSWEFSINGQTALIDMMTMNWTVIDPGARGIKEEWENTIDLSVYFHRVSTGMCSNWLKEFLKHWEEILESAVPRLMLHDAPQTSSSTQLVAWIHSMTFICSFLITILLEI</sequence>
<keyword evidence="4" id="KW-1015">Disulfide bond</keyword>
<dbReference type="SUPFAM" id="SSF54452">
    <property type="entry name" value="MHC antigen-recognition domain"/>
    <property type="match status" value="1"/>
</dbReference>
<keyword evidence="2 6" id="KW-0732">Signal</keyword>
<evidence type="ECO:0000259" key="7">
    <source>
        <dbReference type="Pfam" id="PF00129"/>
    </source>
</evidence>
<dbReference type="InterPro" id="IPR037055">
    <property type="entry name" value="MHC_I-like_Ag-recog_sf"/>
</dbReference>
<organism evidence="8 9">
    <name type="scientific">Erinaceus europaeus</name>
    <name type="common">Western European hedgehog</name>
    <dbReference type="NCBI Taxonomy" id="9365"/>
    <lineage>
        <taxon>Eukaryota</taxon>
        <taxon>Metazoa</taxon>
        <taxon>Chordata</taxon>
        <taxon>Craniata</taxon>
        <taxon>Vertebrata</taxon>
        <taxon>Euteleostomi</taxon>
        <taxon>Mammalia</taxon>
        <taxon>Eutheria</taxon>
        <taxon>Laurasiatheria</taxon>
        <taxon>Eulipotyphla</taxon>
        <taxon>Erinaceidae</taxon>
        <taxon>Erinaceinae</taxon>
        <taxon>Erinaceus</taxon>
    </lineage>
</organism>
<reference evidence="9" key="1">
    <citation type="submission" date="2025-08" db="UniProtKB">
        <authorList>
            <consortium name="RefSeq"/>
        </authorList>
    </citation>
    <scope>IDENTIFICATION</scope>
</reference>
<evidence type="ECO:0000256" key="5">
    <source>
        <dbReference type="ARBA" id="ARBA00023180"/>
    </source>
</evidence>
<evidence type="ECO:0000313" key="9">
    <source>
        <dbReference type="RefSeq" id="XP_060061046.1"/>
    </source>
</evidence>
<feature type="domain" description="MHC class I-like antigen recognition-like" evidence="7">
    <location>
        <begin position="26"/>
        <end position="199"/>
    </location>
</feature>
<keyword evidence="3" id="KW-0472">Membrane</keyword>
<dbReference type="Pfam" id="PF00129">
    <property type="entry name" value="MHC_I"/>
    <property type="match status" value="1"/>
</dbReference>